<dbReference type="Pfam" id="PF00168">
    <property type="entry name" value="C2"/>
    <property type="match status" value="7"/>
</dbReference>
<comment type="similarity">
    <text evidence="3">Belongs to the ferlin family.</text>
</comment>
<dbReference type="Pfam" id="PF08165">
    <property type="entry name" value="FerA"/>
    <property type="match status" value="1"/>
</dbReference>
<evidence type="ECO:0000256" key="1">
    <source>
        <dbReference type="ARBA" id="ARBA00004401"/>
    </source>
</evidence>
<evidence type="ECO:0000256" key="12">
    <source>
        <dbReference type="ARBA" id="ARBA00023136"/>
    </source>
</evidence>
<dbReference type="GO" id="GO:0046872">
    <property type="term" value="F:metal ion binding"/>
    <property type="evidence" value="ECO:0007669"/>
    <property type="project" value="UniProtKB-KW"/>
</dbReference>
<dbReference type="CDD" id="cd08373">
    <property type="entry name" value="C2A_Ferlin"/>
    <property type="match status" value="1"/>
</dbReference>
<proteinExistence type="evidence at transcript level"/>
<evidence type="ECO:0000256" key="2">
    <source>
        <dbReference type="ARBA" id="ARBA00004483"/>
    </source>
</evidence>
<dbReference type="CDD" id="cd04037">
    <property type="entry name" value="C2E_Ferlin"/>
    <property type="match status" value="1"/>
</dbReference>
<dbReference type="InterPro" id="IPR037721">
    <property type="entry name" value="Ferlin"/>
</dbReference>
<dbReference type="InterPro" id="IPR037723">
    <property type="entry name" value="C2D_Ferlin"/>
</dbReference>
<dbReference type="CDD" id="cd04017">
    <property type="entry name" value="C2D_Ferlin"/>
    <property type="match status" value="1"/>
</dbReference>
<keyword evidence="8" id="KW-0677">Repeat</keyword>
<dbReference type="GO" id="GO:0030659">
    <property type="term" value="C:cytoplasmic vesicle membrane"/>
    <property type="evidence" value="ECO:0007669"/>
    <property type="project" value="UniProtKB-SubCell"/>
</dbReference>
<feature type="domain" description="C2" evidence="17">
    <location>
        <begin position="1113"/>
        <end position="1247"/>
    </location>
</feature>
<feature type="domain" description="C2" evidence="17">
    <location>
        <begin position="1757"/>
        <end position="1905"/>
    </location>
</feature>
<dbReference type="CDD" id="cd00030">
    <property type="entry name" value="C2"/>
    <property type="match status" value="1"/>
</dbReference>
<dbReference type="SMART" id="SM00239">
    <property type="entry name" value="C2"/>
    <property type="match status" value="7"/>
</dbReference>
<evidence type="ECO:0000256" key="15">
    <source>
        <dbReference type="SAM" id="MobiDB-lite"/>
    </source>
</evidence>
<dbReference type="Pfam" id="PF22901">
    <property type="entry name" value="dsrm_Ferlin"/>
    <property type="match status" value="1"/>
</dbReference>
<feature type="transmembrane region" description="Helical" evidence="16">
    <location>
        <begin position="2006"/>
        <end position="2026"/>
    </location>
</feature>
<evidence type="ECO:0000256" key="4">
    <source>
        <dbReference type="ARBA" id="ARBA00022475"/>
    </source>
</evidence>
<dbReference type="SMART" id="SM01200">
    <property type="entry name" value="FerA"/>
    <property type="match status" value="1"/>
</dbReference>
<dbReference type="InterPro" id="IPR037724">
    <property type="entry name" value="C2E_Ferlin"/>
</dbReference>
<dbReference type="Pfam" id="PF08150">
    <property type="entry name" value="FerB"/>
    <property type="match status" value="1"/>
</dbReference>
<name>T2MIJ7_HYDVU</name>
<evidence type="ECO:0000259" key="17">
    <source>
        <dbReference type="PROSITE" id="PS50004"/>
    </source>
</evidence>
<dbReference type="PROSITE" id="PS50004">
    <property type="entry name" value="C2"/>
    <property type="match status" value="7"/>
</dbReference>
<dbReference type="PANTHER" id="PTHR12546:SF33">
    <property type="entry name" value="SPERM VESICLE FUSION PROTEIN FER-1"/>
    <property type="match status" value="1"/>
</dbReference>
<keyword evidence="9" id="KW-0106">Calcium</keyword>
<evidence type="ECO:0000256" key="10">
    <source>
        <dbReference type="ARBA" id="ARBA00022968"/>
    </source>
</evidence>
<keyword evidence="13" id="KW-0968">Cytoplasmic vesicle</keyword>
<keyword evidence="5" id="KW-0597">Phosphoprotein</keyword>
<accession>T2MIJ7</accession>
<dbReference type="InterPro" id="IPR037720">
    <property type="entry name" value="C2B_Ferlin"/>
</dbReference>
<dbReference type="InterPro" id="IPR012968">
    <property type="entry name" value="FerIin_dom"/>
</dbReference>
<evidence type="ECO:0000313" key="18">
    <source>
        <dbReference type="EMBL" id="CDG71737.1"/>
    </source>
</evidence>
<dbReference type="SMART" id="SM01201">
    <property type="entry name" value="FerB"/>
    <property type="match status" value="1"/>
</dbReference>
<keyword evidence="14" id="KW-0175">Coiled coil</keyword>
<keyword evidence="7" id="KW-0479">Metal-binding</keyword>
<feature type="coiled-coil region" evidence="14">
    <location>
        <begin position="736"/>
        <end position="780"/>
    </location>
</feature>
<feature type="domain" description="C2" evidence="17">
    <location>
        <begin position="1"/>
        <end position="105"/>
    </location>
</feature>
<dbReference type="SMART" id="SM00694">
    <property type="entry name" value="DysFC"/>
    <property type="match status" value="2"/>
</dbReference>
<dbReference type="SMART" id="SM01202">
    <property type="entry name" value="FerI"/>
    <property type="match status" value="1"/>
</dbReference>
<evidence type="ECO:0000256" key="9">
    <source>
        <dbReference type="ARBA" id="ARBA00022837"/>
    </source>
</evidence>
<feature type="compositionally biased region" description="Basic residues" evidence="15">
    <location>
        <begin position="187"/>
        <end position="200"/>
    </location>
</feature>
<keyword evidence="10" id="KW-0735">Signal-anchor</keyword>
<keyword evidence="11 16" id="KW-1133">Transmembrane helix</keyword>
<dbReference type="InterPro" id="IPR000008">
    <property type="entry name" value="C2_dom"/>
</dbReference>
<dbReference type="FunFam" id="2.60.40.150:FF:000026">
    <property type="entry name" value="dysferlin isoform X2"/>
    <property type="match status" value="1"/>
</dbReference>
<dbReference type="GO" id="GO:0007009">
    <property type="term" value="P:plasma membrane organization"/>
    <property type="evidence" value="ECO:0007669"/>
    <property type="project" value="TreeGrafter"/>
</dbReference>
<dbReference type="CDD" id="cd04011">
    <property type="entry name" value="C2B_Ferlin"/>
    <property type="match status" value="1"/>
</dbReference>
<dbReference type="GO" id="GO:0005886">
    <property type="term" value="C:plasma membrane"/>
    <property type="evidence" value="ECO:0007669"/>
    <property type="project" value="UniProtKB-SubCell"/>
</dbReference>
<feature type="domain" description="C2" evidence="17">
    <location>
        <begin position="191"/>
        <end position="311"/>
    </location>
</feature>
<dbReference type="InterPro" id="IPR037722">
    <property type="entry name" value="C2C_Ferlin"/>
</dbReference>
<dbReference type="EMBL" id="HAAD01005505">
    <property type="protein sequence ID" value="CDG71737.1"/>
    <property type="molecule type" value="mRNA"/>
</dbReference>
<dbReference type="InterPro" id="IPR006614">
    <property type="entry name" value="Peroxin/Ferlin"/>
</dbReference>
<evidence type="ECO:0000256" key="11">
    <source>
        <dbReference type="ARBA" id="ARBA00022989"/>
    </source>
</evidence>
<dbReference type="SUPFAM" id="SSF49562">
    <property type="entry name" value="C2 domain (Calcium/lipid-binding domain, CaLB)"/>
    <property type="match status" value="7"/>
</dbReference>
<dbReference type="OrthoDB" id="10059618at2759"/>
<dbReference type="CDD" id="cd04018">
    <property type="entry name" value="C2C_Ferlin"/>
    <property type="match status" value="1"/>
</dbReference>
<feature type="compositionally biased region" description="Acidic residues" evidence="15">
    <location>
        <begin position="154"/>
        <end position="164"/>
    </location>
</feature>
<keyword evidence="4" id="KW-1003">Cell membrane</keyword>
<protein>
    <submittedName>
        <fullName evidence="18">Dysferlin</fullName>
    </submittedName>
</protein>
<dbReference type="Pfam" id="PF16165">
    <property type="entry name" value="Ferlin_C"/>
    <property type="match status" value="1"/>
</dbReference>
<feature type="domain" description="C2" evidence="17">
    <location>
        <begin position="369"/>
        <end position="503"/>
    </location>
</feature>
<dbReference type="InterPro" id="IPR055072">
    <property type="entry name" value="Ferlin_DSRM"/>
</dbReference>
<evidence type="ECO:0000256" key="5">
    <source>
        <dbReference type="ARBA" id="ARBA00022553"/>
    </source>
</evidence>
<reference evidence="18" key="1">
    <citation type="journal article" date="2013" name="Genome Biol. Evol.">
        <title>Punctuated emergences of genetic and phenotypic innovations in eumetazoan, bilaterian, euteleostome, and hominidae ancestors.</title>
        <authorList>
            <person name="Wenger Y."/>
            <person name="Galliot B."/>
        </authorList>
    </citation>
    <scope>NUCLEOTIDE SEQUENCE</scope>
    <source>
        <tissue evidence="18">Whole animals</tissue>
    </source>
</reference>
<evidence type="ECO:0000256" key="16">
    <source>
        <dbReference type="SAM" id="Phobius"/>
    </source>
</evidence>
<feature type="compositionally biased region" description="Gly residues" evidence="15">
    <location>
        <begin position="133"/>
        <end position="144"/>
    </location>
</feature>
<evidence type="ECO:0000256" key="13">
    <source>
        <dbReference type="ARBA" id="ARBA00023329"/>
    </source>
</evidence>
<evidence type="ECO:0000256" key="7">
    <source>
        <dbReference type="ARBA" id="ARBA00022723"/>
    </source>
</evidence>
<keyword evidence="12 16" id="KW-0472">Membrane</keyword>
<evidence type="ECO:0000256" key="14">
    <source>
        <dbReference type="SAM" id="Coils"/>
    </source>
</evidence>
<dbReference type="InterPro" id="IPR012560">
    <property type="entry name" value="Ferlin_A-domain"/>
</dbReference>
<evidence type="ECO:0000256" key="3">
    <source>
        <dbReference type="ARBA" id="ARBA00007561"/>
    </source>
</evidence>
<evidence type="ECO:0000256" key="8">
    <source>
        <dbReference type="ARBA" id="ARBA00022737"/>
    </source>
</evidence>
<dbReference type="InterPro" id="IPR012561">
    <property type="entry name" value="Ferlin_B-domain"/>
</dbReference>
<dbReference type="InterPro" id="IPR037726">
    <property type="entry name" value="C2A_Ferlin"/>
</dbReference>
<evidence type="ECO:0000256" key="6">
    <source>
        <dbReference type="ARBA" id="ARBA00022692"/>
    </source>
</evidence>
<feature type="region of interest" description="Disordered" evidence="15">
    <location>
        <begin position="108"/>
        <end position="206"/>
    </location>
</feature>
<comment type="subcellular location">
    <subcellularLocation>
        <location evidence="1">Cell membrane</location>
        <topology evidence="1">Single-pass type II membrane protein</topology>
    </subcellularLocation>
    <subcellularLocation>
        <location evidence="2">Cytoplasmic vesicle membrane</location>
        <topology evidence="2">Single-pass type II membrane protein</topology>
    </subcellularLocation>
</comment>
<dbReference type="CDD" id="cd08374">
    <property type="entry name" value="C2F_Ferlin"/>
    <property type="match status" value="1"/>
</dbReference>
<sequence length="2039" mass="231542">MTSSFKIADIKCTNLLNLEKKGSIDPYVSFEYLGISKKTEKKDQELNPTYGEVFEFNLSGKAIGPGDSIDVVVKDYEKIGRNRLVGQATISLQQLCKPGVTSITLTGTLNDANGRPTTGSVSFRVDYTPPAGGAAGGSADGKGVGGDDRQVAEGEQDGADDESDPVQTEDGTPIPPGPEGDAIRAAVKSRRKKATRRKPHNLPDKPTDFQVRIKIIEARQLPGGNINPTVRITLGDETKQTRVKHSTNKPYFDETFFFNFNERPNDMFDKLVSFEVYNSKSLMSDALLGSFGCDVGLIYDGDDHAIVRKWLLMTAPEDSDVKDNAEETKGVGPKPGGPPAGYVKITAIVLGPGDEIPTSARGGNEGSADDEDIESNLLRPAGVTLRPATFLVKIYRAEDIPQMDSAAIENIKKIFSSGPPKELVDPYVMFSFAGKTVKTDIKCNNDHPEYNQELRVSFKFPSMCERLKLQMFDWDRVGNDDCIGTSFISLTSISGSGDDEELVDNLSFLPAFGPTFVNFYGSLREFSTIPDEYDDLNKGRGEGVAYRGRVLVEIDTRFGEHADKPVQDIMAQELIRVMPYLRRRKYKLFASFMSANMISESDGPIEFEVSIGNYGNKLDSSVAPQSSSTPPVNPVFDGAAYYYLPWNETKPCCVVESHWEDIAFRLEPINILKKIISKLEKNIKAVDISIKAKAQPAETAALLIALLDQLISDCKTPLPVFDSTLNGVNELDLKILEIRQEELKGLANEAITLREQATDINEAMDTIDGYHRKLRDLCEEPQNSMPDVIIWMLSGTKRIAYHRIPAYEILYSKNPLAKGSKCASLQNIVLKYPGKKQFDLDNHHEVPGCLSMILWLGLETDQAAWTDTEQSEGEYSVYAETYENQMNLPVVKWTAKGCTRPAFSDSQGDVRLNKEFFSPPPGWKWDNPPDGDWFVDPELSASNDSDAGHKTFLQDAYENESRIPSGNWGTSTIPYTNVQGDEIEHRDKTVLPEGWKWVDDWQIDVNRACDEEGWEYCIEATTGGWGAVEKMYHLCRRRRFVRNRVLEINQEKLRKKLEKQTKTGEGWEYAPTFTMKFHTKERKFDMVRRRRWHRKMVNITPGAPPVFLIPNDDKNKPPIQFMPRIFLAFDKPHKWQFRAYIYQARDILGLDSEGVSDPYAKVCLLDQSKVTRVIKETLCPDFDQTLIFEDLFVFGSPKLFADNPPQVSVELYDEDRVGKDEYLGRVFAHPLVRLNGSKPPAPRLMWYPIIRGEKTCGELLAAFEIFLDEGADLPFPPPMKDNRYIVPSGIRPVMVRTGIEILCWGVRNMKKYQLAGVTSPSVTFEIGGQIIESDVIKNTRKNPNFKKNTYFIDCFMPKDPLYVPPLNIKVRDHRTFGRKPVVGRHVIKSLDIDQPPKADVPADLPVDKIEQEEKKVDISIDIEEKNKKKDIEEEENLDWWSKYFASIGELHKCGKFLEKGHKTIQIYRKELEEVKEFGGFNDFVKTFPLERGKEDDDEDDNFVGEFKGLFKMYPLPPDVKEVKNRYFSKIKDSVPTDCIVRVYIIRGIELQPKDPNGKSDPYIIIELGSKKINDKDNYIPNDINPYFGAMFELKANIPLCKDLKIRIMDYDFVGRDDLIGETCVDLENRYLSKARATCGLPPTYYTSGPYQWRDSLSPLEILDKCCRSKPQWLSVTQVVVHGELIKLEDFESSPVTDPHVGPPNQRLALYILNNKDLNGFKFVPEHIETRSLKNPLQPSMDQGQLELFVDIFPMNDGPPGPPINIATRKPKGFELRVIIWNTADVPPNETSITGEEMSDLYVKGWMEGYDNHKQKTDVHHRSLNGEGMFNWRMCFPFKYMIEEKVMVVEKKEHFWSLDVTKQFLPPTLNLQVWDSDMFSPNDFIGNLELELSKLPRPMKKAKDCKIEQLNGDFIDLFEAKQQKGWWIMIENQDDGTIVEKVLSGKVEMTLEIITEEEVELKPAGQGRNEPNLNPKLDPPNRPETSFLWITSPWKTLKFILWKRYKWLMIGILVFLILALFIGIFLYSMPGYTVKKMFGV</sequence>
<organism evidence="18">
    <name type="scientific">Hydra vulgaris</name>
    <name type="common">Hydra</name>
    <name type="synonym">Hydra attenuata</name>
    <dbReference type="NCBI Taxonomy" id="6087"/>
    <lineage>
        <taxon>Eukaryota</taxon>
        <taxon>Metazoa</taxon>
        <taxon>Cnidaria</taxon>
        <taxon>Hydrozoa</taxon>
        <taxon>Hydroidolina</taxon>
        <taxon>Anthoathecata</taxon>
        <taxon>Aplanulata</taxon>
        <taxon>Hydridae</taxon>
        <taxon>Hydra</taxon>
    </lineage>
</organism>
<dbReference type="Pfam" id="PF08151">
    <property type="entry name" value="FerI"/>
    <property type="match status" value="1"/>
</dbReference>
<dbReference type="InterPro" id="IPR037725">
    <property type="entry name" value="C2F_Ferlin"/>
</dbReference>
<dbReference type="Gene3D" id="2.60.40.150">
    <property type="entry name" value="C2 domain"/>
    <property type="match status" value="7"/>
</dbReference>
<dbReference type="PANTHER" id="PTHR12546">
    <property type="entry name" value="FER-1-LIKE"/>
    <property type="match status" value="1"/>
</dbReference>
<feature type="compositionally biased region" description="Polar residues" evidence="15">
    <location>
        <begin position="108"/>
        <end position="121"/>
    </location>
</feature>
<dbReference type="InterPro" id="IPR035892">
    <property type="entry name" value="C2_domain_sf"/>
</dbReference>
<dbReference type="SMART" id="SM00693">
    <property type="entry name" value="DysFN"/>
    <property type="match status" value="2"/>
</dbReference>
<keyword evidence="6 16" id="KW-0812">Transmembrane</keyword>
<dbReference type="InterPro" id="IPR032362">
    <property type="entry name" value="Ferlin_C"/>
</dbReference>
<feature type="domain" description="C2" evidence="17">
    <location>
        <begin position="1516"/>
        <end position="1639"/>
    </location>
</feature>
<gene>
    <name evidence="18" type="primary">DYSF</name>
</gene>
<feature type="region of interest" description="Disordered" evidence="15">
    <location>
        <begin position="321"/>
        <end position="340"/>
    </location>
</feature>
<feature type="domain" description="C2" evidence="17">
    <location>
        <begin position="1280"/>
        <end position="1402"/>
    </location>
</feature>